<dbReference type="PROSITE" id="PS51257">
    <property type="entry name" value="PROKAR_LIPOPROTEIN"/>
    <property type="match status" value="1"/>
</dbReference>
<comment type="caution">
    <text evidence="3">The sequence shown here is derived from an EMBL/GenBank/DDBJ whole genome shotgun (WGS) entry which is preliminary data.</text>
</comment>
<evidence type="ECO:0000313" key="3">
    <source>
        <dbReference type="EMBL" id="MBZ0156507.1"/>
    </source>
</evidence>
<name>A0A953J8G2_9BACT</name>
<dbReference type="SUPFAM" id="SSF48452">
    <property type="entry name" value="TPR-like"/>
    <property type="match status" value="1"/>
</dbReference>
<accession>A0A953J8G2</accession>
<dbReference type="InterPro" id="IPR011990">
    <property type="entry name" value="TPR-like_helical_dom_sf"/>
</dbReference>
<sequence>MGGERTGKGKLVYLYLACLILLMVAGCAALQGERKAAVHIPEKERQESVKGEAPDGEKEESVEEGRKGEEKRPESRLKTASAHLLRSKRFLSQGEFDLSMKEAKKSLSLAGKSPPGDEALFTMGLLFIHYNNPKKEFRKSKELFERLVKEYPQSPLAEQARTWVDVLQVIEKSKQVDLEIEEIKKEMSR</sequence>
<proteinExistence type="predicted"/>
<dbReference type="AlphaFoldDB" id="A0A953J8G2"/>
<keyword evidence="2" id="KW-0812">Transmembrane</keyword>
<protein>
    <recommendedName>
        <fullName evidence="5">Tetratricopeptide repeat protein</fullName>
    </recommendedName>
</protein>
<dbReference type="Gene3D" id="1.25.40.10">
    <property type="entry name" value="Tetratricopeptide repeat domain"/>
    <property type="match status" value="1"/>
</dbReference>
<feature type="compositionally biased region" description="Basic and acidic residues" evidence="1">
    <location>
        <begin position="41"/>
        <end position="56"/>
    </location>
</feature>
<feature type="transmembrane region" description="Helical" evidence="2">
    <location>
        <begin position="12"/>
        <end position="30"/>
    </location>
</feature>
<evidence type="ECO:0000256" key="1">
    <source>
        <dbReference type="SAM" id="MobiDB-lite"/>
    </source>
</evidence>
<evidence type="ECO:0008006" key="5">
    <source>
        <dbReference type="Google" id="ProtNLM"/>
    </source>
</evidence>
<evidence type="ECO:0000313" key="4">
    <source>
        <dbReference type="Proteomes" id="UP000705867"/>
    </source>
</evidence>
<keyword evidence="2" id="KW-0472">Membrane</keyword>
<keyword evidence="2" id="KW-1133">Transmembrane helix</keyword>
<feature type="compositionally biased region" description="Basic and acidic residues" evidence="1">
    <location>
        <begin position="63"/>
        <end position="77"/>
    </location>
</feature>
<dbReference type="Proteomes" id="UP000705867">
    <property type="component" value="Unassembled WGS sequence"/>
</dbReference>
<organism evidence="3 4">
    <name type="scientific">Candidatus Nitrobium versatile</name>
    <dbReference type="NCBI Taxonomy" id="2884831"/>
    <lineage>
        <taxon>Bacteria</taxon>
        <taxon>Pseudomonadati</taxon>
        <taxon>Nitrospirota</taxon>
        <taxon>Nitrospiria</taxon>
        <taxon>Nitrospirales</taxon>
        <taxon>Nitrospiraceae</taxon>
        <taxon>Candidatus Nitrobium</taxon>
    </lineage>
</organism>
<gene>
    <name evidence="3" type="ORF">K8I29_09910</name>
</gene>
<evidence type="ECO:0000256" key="2">
    <source>
        <dbReference type="SAM" id="Phobius"/>
    </source>
</evidence>
<dbReference type="EMBL" id="JAIOIV010000076">
    <property type="protein sequence ID" value="MBZ0156507.1"/>
    <property type="molecule type" value="Genomic_DNA"/>
</dbReference>
<reference evidence="3" key="2">
    <citation type="submission" date="2021-08" db="EMBL/GenBank/DDBJ databases">
        <authorList>
            <person name="Dalcin Martins P."/>
        </authorList>
    </citation>
    <scope>NUCLEOTIDE SEQUENCE</scope>
    <source>
        <strain evidence="3">MAG_39</strain>
    </source>
</reference>
<feature type="region of interest" description="Disordered" evidence="1">
    <location>
        <begin position="41"/>
        <end position="79"/>
    </location>
</feature>
<reference evidence="3" key="1">
    <citation type="journal article" date="2021" name="bioRxiv">
        <title>Unraveling nitrogen, sulfur and carbon metabolic pathways and microbial community transcriptional responses to substrate deprivation and toxicity stresses in a bioreactor mimicking anoxic brackish coastal sediment conditions.</title>
        <authorList>
            <person name="Martins P.D."/>
            <person name="Echeveste M.J."/>
            <person name="Arshad A."/>
            <person name="Kurth J."/>
            <person name="Ouboter H."/>
            <person name="Jetten M.S.M."/>
            <person name="Welte C.U."/>
        </authorList>
    </citation>
    <scope>NUCLEOTIDE SEQUENCE</scope>
    <source>
        <strain evidence="3">MAG_39</strain>
    </source>
</reference>